<evidence type="ECO:0000256" key="1">
    <source>
        <dbReference type="ARBA" id="ARBA00022723"/>
    </source>
</evidence>
<dbReference type="CTD" id="178902"/>
<dbReference type="KEGG" id="cel:CELE_F14F9.3"/>
<gene>
    <name evidence="7" type="ORF">CELE_F14F9.3</name>
    <name evidence="7 9" type="ORF">F14F9.3</name>
</gene>
<sequence length="848" mass="98721">MSCSSNPTLSNNTQDSMETISIYNDYDVYDPEELANQVLFDKPRGEKRWLGKERHKGKERLYKDIKDKNVMDKTIQLEANLSKNAIKKIESSTADGFQFNVAYSLEKKNRWETVDSVSLLAGAPENLNSEVVENIGFHKKVISQNERVNAMQQTITYNIYRTHPSAEVAGTQLFMSKSVSKSGCSRRNKKIDFREFENYDEECEDEDETELEKSSDELEAHSPTTSSLDLSLCFVEKRNKKSRKSKISESSAFEVIEKEKLVTKYTSLLNIQEFLKTEGYTLENADIIFKNMEVKFEKQMEQLREDETLITKRLRSNQYFVDASGWCQLDGEIKDGEFTTIFVITHLRKNQYNILINSTIPSDPSIKWREYLQKKISKELSIHKAISKITTEMLTNKRIVETMSMASKFFGRKTLPEFFKDSNEWENQLVNMNWPNQYYHCTWANSEELSTIGRRLEWNDLCKMVTKGSTMEIEYIREGICEECHQTKQELLMLKDETTSKRTDCLIVRDEFYRELRARRFPIDLQIKCADELELLSSFIPLPIVNLYIRLASESIYRDLGKIGNFEKCPKCKSVVLFDEIVEKNEKKTQNRSCPCGYSWCRHCNKVPHWPLKCGDFAEWNEKWLLRYAIERAQGTGSQTLLQIACLCGKEIYNVRMPEQFIECPGCKTNVNMETKKIFEKHYYVPFDPITRKLAKKGYYTYEDKEGKTIFLPRATISTEIESIPVIKASVIEVCVAARDVRYNVHTRNRAVNREHALIRKGILETEIVENLLGTVVYLVENVTAWMYTTSQYDRNIKNTLESMMENRKNLLSSLEKEDSDAIKECAKKLRRDIDTVVQAVEKKIGNL</sequence>
<dbReference type="WormBase" id="F14F9.3">
    <property type="protein sequence ID" value="CE09389"/>
    <property type="gene ID" value="WBGene00017466"/>
</dbReference>
<dbReference type="PeptideAtlas" id="Q9GUC7"/>
<evidence type="ECO:0000313" key="7">
    <source>
        <dbReference type="EMBL" id="CCD62731.1"/>
    </source>
</evidence>
<keyword evidence="2" id="KW-0863">Zinc-finger</keyword>
<dbReference type="PaxDb" id="6239-F14F9.3"/>
<protein>
    <submittedName>
        <fullName evidence="7">IBR domain-containing protein</fullName>
    </submittedName>
</protein>
<keyword evidence="10" id="KW-1267">Proteomics identification</keyword>
<dbReference type="RefSeq" id="NP_504375.1">
    <property type="nucleotide sequence ID" value="NM_071974.4"/>
</dbReference>
<evidence type="ECO:0000313" key="9">
    <source>
        <dbReference type="WormBase" id="F14F9.3"/>
    </source>
</evidence>
<dbReference type="Pfam" id="PF01485">
    <property type="entry name" value="IBR"/>
    <property type="match status" value="1"/>
</dbReference>
<dbReference type="AGR" id="WB:WBGene00017466"/>
<dbReference type="InParanoid" id="Q9GUC7"/>
<evidence type="ECO:0000259" key="6">
    <source>
        <dbReference type="Pfam" id="PF01485"/>
    </source>
</evidence>
<dbReference type="SUPFAM" id="SSF57850">
    <property type="entry name" value="RING/U-box"/>
    <property type="match status" value="1"/>
</dbReference>
<dbReference type="eggNOG" id="ENOG502TGQS">
    <property type="taxonomic scope" value="Eukaryota"/>
</dbReference>
<dbReference type="PIR" id="B89042">
    <property type="entry name" value="B89042"/>
</dbReference>
<feature type="region of interest" description="Disordered" evidence="5">
    <location>
        <begin position="201"/>
        <end position="224"/>
    </location>
</feature>
<dbReference type="AlphaFoldDB" id="Q9GUC7"/>
<dbReference type="HOGENOM" id="CLU_015568_0_0_1"/>
<keyword evidence="8" id="KW-1185">Reference proteome</keyword>
<dbReference type="GO" id="GO:0008270">
    <property type="term" value="F:zinc ion binding"/>
    <property type="evidence" value="ECO:0007669"/>
    <property type="project" value="UniProtKB-KW"/>
</dbReference>
<proteinExistence type="evidence at protein level"/>
<organism evidence="7 8">
    <name type="scientific">Caenorhabditis elegans</name>
    <dbReference type="NCBI Taxonomy" id="6239"/>
    <lineage>
        <taxon>Eukaryota</taxon>
        <taxon>Metazoa</taxon>
        <taxon>Ecdysozoa</taxon>
        <taxon>Nematoda</taxon>
        <taxon>Chromadorea</taxon>
        <taxon>Rhabditida</taxon>
        <taxon>Rhabditina</taxon>
        <taxon>Rhabditomorpha</taxon>
        <taxon>Rhabditoidea</taxon>
        <taxon>Rhabditidae</taxon>
        <taxon>Peloderinae</taxon>
        <taxon>Caenorhabditis</taxon>
    </lineage>
</organism>
<feature type="domain" description="IBR" evidence="6">
    <location>
        <begin position="564"/>
        <end position="614"/>
    </location>
</feature>
<dbReference type="PANTHER" id="PTHR31063">
    <property type="entry name" value="PROTEIN CBG08668"/>
    <property type="match status" value="1"/>
</dbReference>
<dbReference type="Proteomes" id="UP000001940">
    <property type="component" value="Chromosome V"/>
</dbReference>
<evidence type="ECO:0000256" key="5">
    <source>
        <dbReference type="SAM" id="MobiDB-lite"/>
    </source>
</evidence>
<feature type="compositionally biased region" description="Basic and acidic residues" evidence="5">
    <location>
        <begin position="211"/>
        <end position="220"/>
    </location>
</feature>
<dbReference type="PANTHER" id="PTHR31063:SF4">
    <property type="entry name" value="IBR DOMAIN-CONTAINING PROTEIN"/>
    <property type="match status" value="1"/>
</dbReference>
<dbReference type="Bgee" id="WBGene00017466">
    <property type="expression patterns" value="Expressed in adult organism"/>
</dbReference>
<dbReference type="STRING" id="6239.F14F9.3.1"/>
<dbReference type="CDD" id="cd20335">
    <property type="entry name" value="BRcat_RBR"/>
    <property type="match status" value="1"/>
</dbReference>
<dbReference type="UCSC" id="F14F9.3">
    <property type="organism name" value="c. elegans"/>
</dbReference>
<evidence type="ECO:0000256" key="4">
    <source>
        <dbReference type="ARBA" id="ARBA00022833"/>
    </source>
</evidence>
<dbReference type="OrthoDB" id="5787359at2759"/>
<evidence type="ECO:0007829" key="10">
    <source>
        <dbReference type="PeptideAtlas" id="Q9GUC7"/>
    </source>
</evidence>
<dbReference type="GeneID" id="178902"/>
<evidence type="ECO:0000313" key="8">
    <source>
        <dbReference type="Proteomes" id="UP000001940"/>
    </source>
</evidence>
<keyword evidence="4" id="KW-0862">Zinc</keyword>
<keyword evidence="3" id="KW-0833">Ubl conjugation pathway</keyword>
<dbReference type="InterPro" id="IPR002867">
    <property type="entry name" value="IBR_dom"/>
</dbReference>
<feature type="compositionally biased region" description="Acidic residues" evidence="5">
    <location>
        <begin position="201"/>
        <end position="210"/>
    </location>
</feature>
<evidence type="ECO:0000256" key="2">
    <source>
        <dbReference type="ARBA" id="ARBA00022771"/>
    </source>
</evidence>
<reference evidence="7 8" key="1">
    <citation type="journal article" date="1998" name="Science">
        <title>Genome sequence of the nematode C. elegans: a platform for investigating biology.</title>
        <authorList>
            <consortium name="The C. elegans sequencing consortium"/>
            <person name="Sulson J.E."/>
            <person name="Waterston R."/>
        </authorList>
    </citation>
    <scope>NUCLEOTIDE SEQUENCE [LARGE SCALE GENOMIC DNA]</scope>
    <source>
        <strain evidence="7 8">Bristol N2</strain>
    </source>
</reference>
<keyword evidence="1" id="KW-0479">Metal-binding</keyword>
<dbReference type="EMBL" id="BX284605">
    <property type="protein sequence ID" value="CCD62731.1"/>
    <property type="molecule type" value="Genomic_DNA"/>
</dbReference>
<accession>Q9GUC7</accession>
<evidence type="ECO:0000256" key="3">
    <source>
        <dbReference type="ARBA" id="ARBA00022786"/>
    </source>
</evidence>
<name>Q9GUC7_CAEEL</name>
<dbReference type="PhylomeDB" id="Q9GUC7"/>